<proteinExistence type="predicted"/>
<name>A0ABD3PL95_9STRA</name>
<reference evidence="1 2" key="1">
    <citation type="submission" date="2024-10" db="EMBL/GenBank/DDBJ databases">
        <title>Updated reference genomes for cyclostephanoid diatoms.</title>
        <authorList>
            <person name="Roberts W.R."/>
            <person name="Alverson A.J."/>
        </authorList>
    </citation>
    <scope>NUCLEOTIDE SEQUENCE [LARGE SCALE GENOMIC DNA]</scope>
    <source>
        <strain evidence="1 2">AJA276-08</strain>
    </source>
</reference>
<dbReference type="Proteomes" id="UP001530315">
    <property type="component" value="Unassembled WGS sequence"/>
</dbReference>
<accession>A0ABD3PL95</accession>
<evidence type="ECO:0000313" key="1">
    <source>
        <dbReference type="EMBL" id="KAL3787155.1"/>
    </source>
</evidence>
<organism evidence="1 2">
    <name type="scientific">Stephanodiscus triporus</name>
    <dbReference type="NCBI Taxonomy" id="2934178"/>
    <lineage>
        <taxon>Eukaryota</taxon>
        <taxon>Sar</taxon>
        <taxon>Stramenopiles</taxon>
        <taxon>Ochrophyta</taxon>
        <taxon>Bacillariophyta</taxon>
        <taxon>Coscinodiscophyceae</taxon>
        <taxon>Thalassiosirophycidae</taxon>
        <taxon>Stephanodiscales</taxon>
        <taxon>Stephanodiscaceae</taxon>
        <taxon>Stephanodiscus</taxon>
    </lineage>
</organism>
<sequence>MTTPSEESLRIVLASILLKDGSDDEGVVDGIDGDIVSYLAGMIHESGLDDVGDSIGPFLEGYGCDDMLIKACGTAVMQCANGNRSNTRSYEVQPEAVKLKQGIVSLSSVLTDQSEAEIDANRYMWGQDK</sequence>
<protein>
    <submittedName>
        <fullName evidence="1">Uncharacterized protein</fullName>
    </submittedName>
</protein>
<comment type="caution">
    <text evidence="1">The sequence shown here is derived from an EMBL/GenBank/DDBJ whole genome shotgun (WGS) entry which is preliminary data.</text>
</comment>
<gene>
    <name evidence="1" type="ORF">ACHAW5_004725</name>
</gene>
<evidence type="ECO:0000313" key="2">
    <source>
        <dbReference type="Proteomes" id="UP001530315"/>
    </source>
</evidence>
<keyword evidence="2" id="KW-1185">Reference proteome</keyword>
<dbReference type="EMBL" id="JALLAZ020000792">
    <property type="protein sequence ID" value="KAL3787155.1"/>
    <property type="molecule type" value="Genomic_DNA"/>
</dbReference>
<dbReference type="AlphaFoldDB" id="A0ABD3PL95"/>